<dbReference type="Pfam" id="PF03645">
    <property type="entry name" value="Tctex-1"/>
    <property type="match status" value="1"/>
</dbReference>
<dbReference type="GO" id="GO:0005868">
    <property type="term" value="C:cytoplasmic dynein complex"/>
    <property type="evidence" value="ECO:0007669"/>
    <property type="project" value="TreeGrafter"/>
</dbReference>
<reference evidence="1 2" key="1">
    <citation type="submission" date="2015-04" db="EMBL/GenBank/DDBJ databases">
        <authorList>
            <consortium name="Pathogen Informatics"/>
        </authorList>
    </citation>
    <scope>NUCLEOTIDE SEQUENCE [LARGE SCALE GENOMIC DNA]</scope>
    <source>
        <strain evidence="1 2">SGS1</strain>
    </source>
</reference>
<dbReference type="KEGG" id="prel:PRELSG_0944400"/>
<evidence type="ECO:0000313" key="1">
    <source>
        <dbReference type="EMBL" id="CRH00341.1"/>
    </source>
</evidence>
<dbReference type="InterPro" id="IPR038586">
    <property type="entry name" value="Tctex-1-like_sf"/>
</dbReference>
<dbReference type="OMA" id="SDFFFKE"/>
<dbReference type="Proteomes" id="UP000220158">
    <property type="component" value="Chromosome 9"/>
</dbReference>
<dbReference type="EMBL" id="LN835304">
    <property type="protein sequence ID" value="CRH00341.1"/>
    <property type="molecule type" value="Genomic_DNA"/>
</dbReference>
<name>A0A1J1H721_PLARL</name>
<dbReference type="AlphaFoldDB" id="A0A1J1H721"/>
<protein>
    <submittedName>
        <fullName evidence="1">Dynein light chain, putative</fullName>
    </submittedName>
</protein>
<dbReference type="PANTHER" id="PTHR21255">
    <property type="entry name" value="T-COMPLEX-ASSOCIATED-TESTIS-EXPRESSED 1/ DYNEIN LIGHT CHAIN"/>
    <property type="match status" value="1"/>
</dbReference>
<organism evidence="1 2">
    <name type="scientific">Plasmodium relictum</name>
    <dbReference type="NCBI Taxonomy" id="85471"/>
    <lineage>
        <taxon>Eukaryota</taxon>
        <taxon>Sar</taxon>
        <taxon>Alveolata</taxon>
        <taxon>Apicomplexa</taxon>
        <taxon>Aconoidasida</taxon>
        <taxon>Haemosporida</taxon>
        <taxon>Plasmodiidae</taxon>
        <taxon>Plasmodium</taxon>
        <taxon>Plasmodium (Haemamoeba)</taxon>
    </lineage>
</organism>
<dbReference type="Gene3D" id="3.30.1140.40">
    <property type="entry name" value="Tctex-1"/>
    <property type="match status" value="1"/>
</dbReference>
<accession>A0A1J1H721</accession>
<keyword evidence="2" id="KW-1185">Reference proteome</keyword>
<evidence type="ECO:0000313" key="2">
    <source>
        <dbReference type="Proteomes" id="UP000220158"/>
    </source>
</evidence>
<proteinExistence type="predicted"/>
<dbReference type="GO" id="GO:0007018">
    <property type="term" value="P:microtubule-based movement"/>
    <property type="evidence" value="ECO:0007669"/>
    <property type="project" value="TreeGrafter"/>
</dbReference>
<dbReference type="PANTHER" id="PTHR21255:SF7">
    <property type="entry name" value="DYNEIN LIGHT CHAIN TCTEX-TYPE PROTEIN 2B"/>
    <property type="match status" value="1"/>
</dbReference>
<dbReference type="OrthoDB" id="10260741at2759"/>
<dbReference type="RefSeq" id="XP_028533344.1">
    <property type="nucleotide sequence ID" value="XM_028676902.1"/>
</dbReference>
<dbReference type="GO" id="GO:0005737">
    <property type="term" value="C:cytoplasm"/>
    <property type="evidence" value="ECO:0007669"/>
    <property type="project" value="TreeGrafter"/>
</dbReference>
<gene>
    <name evidence="1" type="ORF">PRELSG_0944400</name>
</gene>
<dbReference type="GeneID" id="39736457"/>
<dbReference type="InterPro" id="IPR005334">
    <property type="entry name" value="Tctex-1-like"/>
</dbReference>
<sequence length="102" mass="12196">MKTKIINSLKTLVKDDLKNYFCNYNNKKEISYSISNLIKNHIKRLTSNNYKIIVEILLNENNEQGLNISTRLFYNKQSDFFFKERIINDTCHCFIVVYLIHV</sequence>
<dbReference type="GO" id="GO:0045505">
    <property type="term" value="F:dynein intermediate chain binding"/>
    <property type="evidence" value="ECO:0007669"/>
    <property type="project" value="TreeGrafter"/>
</dbReference>
<dbReference type="VEuPathDB" id="PlasmoDB:PRELSG_0944400"/>